<dbReference type="EMBL" id="PFIJ01000030">
    <property type="protein sequence ID" value="PIX28915.1"/>
    <property type="molecule type" value="Genomic_DNA"/>
</dbReference>
<protein>
    <recommendedName>
        <fullName evidence="4">Type 4 fimbrial biogenesis protein PilX N-terminal domain-containing protein</fullName>
    </recommendedName>
</protein>
<evidence type="ECO:0000256" key="1">
    <source>
        <dbReference type="SAM" id="Phobius"/>
    </source>
</evidence>
<dbReference type="Proteomes" id="UP000236842">
    <property type="component" value="Unassembled WGS sequence"/>
</dbReference>
<evidence type="ECO:0000313" key="3">
    <source>
        <dbReference type="Proteomes" id="UP000236842"/>
    </source>
</evidence>
<sequence length="128" mass="14006">MILGVTLIVTMLGVGMGLLSYFETARGFSWQKTQEAYFVAQSGAYEALYRISQNKYFATTSASLLVGNGTATYQVEQNKDETGATISGIYMITSTGVVSNTRRRIQVKAAVDSVTGKLIVIFWREIAI</sequence>
<feature type="transmembrane region" description="Helical" evidence="1">
    <location>
        <begin position="6"/>
        <end position="22"/>
    </location>
</feature>
<evidence type="ECO:0008006" key="4">
    <source>
        <dbReference type="Google" id="ProtNLM"/>
    </source>
</evidence>
<proteinExistence type="predicted"/>
<comment type="caution">
    <text evidence="2">The sequence shown here is derived from an EMBL/GenBank/DDBJ whole genome shotgun (WGS) entry which is preliminary data.</text>
</comment>
<keyword evidence="1" id="KW-0472">Membrane</keyword>
<gene>
    <name evidence="2" type="ORF">COZ64_01605</name>
</gene>
<organism evidence="2 3">
    <name type="scientific">Candidatus Brennerbacteria bacterium CG_4_8_14_3_um_filter_43_14</name>
    <dbReference type="NCBI Taxonomy" id="1974521"/>
    <lineage>
        <taxon>Bacteria</taxon>
        <taxon>Candidatus Brenneribacteriota</taxon>
    </lineage>
</organism>
<keyword evidence="1" id="KW-0812">Transmembrane</keyword>
<keyword evidence="1" id="KW-1133">Transmembrane helix</keyword>
<name>A0A2H9N4W2_9BACT</name>
<accession>A0A2H9N4W2</accession>
<reference evidence="3" key="1">
    <citation type="submission" date="2017-09" db="EMBL/GenBank/DDBJ databases">
        <title>Depth-based differentiation of microbial function through sediment-hosted aquifers and enrichment of novel symbionts in the deep terrestrial subsurface.</title>
        <authorList>
            <person name="Probst A.J."/>
            <person name="Ladd B."/>
            <person name="Jarett J.K."/>
            <person name="Geller-Mcgrath D.E."/>
            <person name="Sieber C.M.K."/>
            <person name="Emerson J.B."/>
            <person name="Anantharaman K."/>
            <person name="Thomas B.C."/>
            <person name="Malmstrom R."/>
            <person name="Stieglmeier M."/>
            <person name="Klingl A."/>
            <person name="Woyke T."/>
            <person name="Ryan C.M."/>
            <person name="Banfield J.F."/>
        </authorList>
    </citation>
    <scope>NUCLEOTIDE SEQUENCE [LARGE SCALE GENOMIC DNA]</scope>
</reference>
<dbReference type="AlphaFoldDB" id="A0A2H9N4W2"/>
<evidence type="ECO:0000313" key="2">
    <source>
        <dbReference type="EMBL" id="PIX28915.1"/>
    </source>
</evidence>